<reference evidence="2" key="1">
    <citation type="submission" date="2023-07" db="EMBL/GenBank/DDBJ databases">
        <title>draft genome sequence of fig (Ficus carica).</title>
        <authorList>
            <person name="Takahashi T."/>
            <person name="Nishimura K."/>
        </authorList>
    </citation>
    <scope>NUCLEOTIDE SEQUENCE</scope>
</reference>
<keyword evidence="3" id="KW-1185">Reference proteome</keyword>
<sequence>MLRHVDILPASEPPRLAGITPPTTGGVPGSRPTKNGMDYVLGLPPLCPIARSWVLLSGGRGSVALPGRSYYFLHELPQVALAD</sequence>
<evidence type="ECO:0000256" key="1">
    <source>
        <dbReference type="SAM" id="MobiDB-lite"/>
    </source>
</evidence>
<dbReference type="Proteomes" id="UP001187192">
    <property type="component" value="Unassembled WGS sequence"/>
</dbReference>
<name>A0AA88CKQ0_FICCA</name>
<feature type="region of interest" description="Disordered" evidence="1">
    <location>
        <begin position="1"/>
        <end position="33"/>
    </location>
</feature>
<evidence type="ECO:0000313" key="3">
    <source>
        <dbReference type="Proteomes" id="UP001187192"/>
    </source>
</evidence>
<evidence type="ECO:0000313" key="2">
    <source>
        <dbReference type="EMBL" id="GMN20216.1"/>
    </source>
</evidence>
<gene>
    <name evidence="2" type="ORF">TIFTF001_043034</name>
</gene>
<feature type="compositionally biased region" description="Low complexity" evidence="1">
    <location>
        <begin position="18"/>
        <end position="33"/>
    </location>
</feature>
<dbReference type="EMBL" id="BTGU01002594">
    <property type="protein sequence ID" value="GMN20216.1"/>
    <property type="molecule type" value="Genomic_DNA"/>
</dbReference>
<organism evidence="2 3">
    <name type="scientific">Ficus carica</name>
    <name type="common">Common fig</name>
    <dbReference type="NCBI Taxonomy" id="3494"/>
    <lineage>
        <taxon>Eukaryota</taxon>
        <taxon>Viridiplantae</taxon>
        <taxon>Streptophyta</taxon>
        <taxon>Embryophyta</taxon>
        <taxon>Tracheophyta</taxon>
        <taxon>Spermatophyta</taxon>
        <taxon>Magnoliopsida</taxon>
        <taxon>eudicotyledons</taxon>
        <taxon>Gunneridae</taxon>
        <taxon>Pentapetalae</taxon>
        <taxon>rosids</taxon>
        <taxon>fabids</taxon>
        <taxon>Rosales</taxon>
        <taxon>Moraceae</taxon>
        <taxon>Ficeae</taxon>
        <taxon>Ficus</taxon>
    </lineage>
</organism>
<protein>
    <submittedName>
        <fullName evidence="2">Uncharacterized protein</fullName>
    </submittedName>
</protein>
<dbReference type="AlphaFoldDB" id="A0AA88CKQ0"/>
<comment type="caution">
    <text evidence="2">The sequence shown here is derived from an EMBL/GenBank/DDBJ whole genome shotgun (WGS) entry which is preliminary data.</text>
</comment>
<accession>A0AA88CKQ0</accession>
<proteinExistence type="predicted"/>